<name>A0A9D2PMN6_9FIRM</name>
<protein>
    <submittedName>
        <fullName evidence="2">Uncharacterized protein</fullName>
    </submittedName>
</protein>
<reference evidence="2" key="1">
    <citation type="journal article" date="2021" name="PeerJ">
        <title>Extensive microbial diversity within the chicken gut microbiome revealed by metagenomics and culture.</title>
        <authorList>
            <person name="Gilroy R."/>
            <person name="Ravi A."/>
            <person name="Getino M."/>
            <person name="Pursley I."/>
            <person name="Horton D.L."/>
            <person name="Alikhan N.F."/>
            <person name="Baker D."/>
            <person name="Gharbi K."/>
            <person name="Hall N."/>
            <person name="Watson M."/>
            <person name="Adriaenssens E.M."/>
            <person name="Foster-Nyarko E."/>
            <person name="Jarju S."/>
            <person name="Secka A."/>
            <person name="Antonio M."/>
            <person name="Oren A."/>
            <person name="Chaudhuri R.R."/>
            <person name="La Ragione R."/>
            <person name="Hildebrand F."/>
            <person name="Pallen M.J."/>
        </authorList>
    </citation>
    <scope>NUCLEOTIDE SEQUENCE</scope>
    <source>
        <strain evidence="2">ChiBcec2-3848</strain>
    </source>
</reference>
<keyword evidence="1" id="KW-0472">Membrane</keyword>
<reference evidence="2" key="2">
    <citation type="submission" date="2021-04" db="EMBL/GenBank/DDBJ databases">
        <authorList>
            <person name="Gilroy R."/>
        </authorList>
    </citation>
    <scope>NUCLEOTIDE SEQUENCE</scope>
    <source>
        <strain evidence="2">ChiBcec2-3848</strain>
    </source>
</reference>
<feature type="transmembrane region" description="Helical" evidence="1">
    <location>
        <begin position="30"/>
        <end position="48"/>
    </location>
</feature>
<keyword evidence="1" id="KW-1133">Transmembrane helix</keyword>
<evidence type="ECO:0000313" key="3">
    <source>
        <dbReference type="Proteomes" id="UP000823886"/>
    </source>
</evidence>
<comment type="caution">
    <text evidence="2">The sequence shown here is derived from an EMBL/GenBank/DDBJ whole genome shotgun (WGS) entry which is preliminary data.</text>
</comment>
<dbReference type="Proteomes" id="UP000823886">
    <property type="component" value="Unassembled WGS sequence"/>
</dbReference>
<proteinExistence type="predicted"/>
<feature type="transmembrane region" description="Helical" evidence="1">
    <location>
        <begin position="85"/>
        <end position="107"/>
    </location>
</feature>
<organism evidence="2 3">
    <name type="scientific">Candidatus Blautia merdavium</name>
    <dbReference type="NCBI Taxonomy" id="2838494"/>
    <lineage>
        <taxon>Bacteria</taxon>
        <taxon>Bacillati</taxon>
        <taxon>Bacillota</taxon>
        <taxon>Clostridia</taxon>
        <taxon>Lachnospirales</taxon>
        <taxon>Lachnospiraceae</taxon>
        <taxon>Blautia</taxon>
    </lineage>
</organism>
<keyword evidence="1" id="KW-0812">Transmembrane</keyword>
<feature type="transmembrane region" description="Helical" evidence="1">
    <location>
        <begin position="54"/>
        <end position="73"/>
    </location>
</feature>
<evidence type="ECO:0000256" key="1">
    <source>
        <dbReference type="SAM" id="Phobius"/>
    </source>
</evidence>
<dbReference type="AlphaFoldDB" id="A0A9D2PMN6"/>
<accession>A0A9D2PMN6</accession>
<gene>
    <name evidence="2" type="ORF">H9753_09210</name>
</gene>
<sequence>MTENKFAEKNMQCKAFAERKQKEIKGFQKVTLIALTIFWIGYGYAYFLGNSSNLSYYSLLILIFSILNSNVIFGIEKMQNRVFNILAKLNGVLFFVWALLTIVSLILK</sequence>
<evidence type="ECO:0000313" key="2">
    <source>
        <dbReference type="EMBL" id="HJC63779.1"/>
    </source>
</evidence>
<dbReference type="EMBL" id="DWVZ01000124">
    <property type="protein sequence ID" value="HJC63779.1"/>
    <property type="molecule type" value="Genomic_DNA"/>
</dbReference>